<evidence type="ECO:0000313" key="2">
    <source>
        <dbReference type="Proteomes" id="UP000470470"/>
    </source>
</evidence>
<dbReference type="EMBL" id="JAAGWK010000008">
    <property type="protein sequence ID" value="NEL53067.1"/>
    <property type="molecule type" value="Genomic_DNA"/>
</dbReference>
<proteinExistence type="predicted"/>
<comment type="caution">
    <text evidence="1">The sequence shown here is derived from an EMBL/GenBank/DDBJ whole genome shotgun (WGS) entry which is preliminary data.</text>
</comment>
<dbReference type="AlphaFoldDB" id="A0A7K3W9Q4"/>
<organism evidence="1 2">
    <name type="scientific">Goekera deserti</name>
    <dbReference type="NCBI Taxonomy" id="2497753"/>
    <lineage>
        <taxon>Bacteria</taxon>
        <taxon>Bacillati</taxon>
        <taxon>Actinomycetota</taxon>
        <taxon>Actinomycetes</taxon>
        <taxon>Geodermatophilales</taxon>
        <taxon>Geodermatophilaceae</taxon>
        <taxon>Goekera</taxon>
    </lineage>
</organism>
<evidence type="ECO:0000313" key="1">
    <source>
        <dbReference type="EMBL" id="NEL53067.1"/>
    </source>
</evidence>
<accession>A0A7K3W9Q4</accession>
<sequence>MLLNKVNAEPSLRRSLSPGIPVLTASPVMATPAAFAAGVVAGAKASAILTGAAGVGVAVKTAQK</sequence>
<name>A0A7K3W9Q4_9ACTN</name>
<keyword evidence="2" id="KW-1185">Reference proteome</keyword>
<dbReference type="Proteomes" id="UP000470470">
    <property type="component" value="Unassembled WGS sequence"/>
</dbReference>
<dbReference type="RefSeq" id="WP_152730241.1">
    <property type="nucleotide sequence ID" value="NZ_JAABOZ010000007.1"/>
</dbReference>
<gene>
    <name evidence="1" type="ORF">G1H19_03430</name>
</gene>
<protein>
    <submittedName>
        <fullName evidence="1">Uncharacterized protein</fullName>
    </submittedName>
</protein>
<reference evidence="1 2" key="1">
    <citation type="submission" date="2020-02" db="EMBL/GenBank/DDBJ databases">
        <title>The whole genome sequence of CPCC 205119.</title>
        <authorList>
            <person name="Jiang Z."/>
        </authorList>
    </citation>
    <scope>NUCLEOTIDE SEQUENCE [LARGE SCALE GENOMIC DNA]</scope>
    <source>
        <strain evidence="1 2">CPCC 205119</strain>
    </source>
</reference>